<dbReference type="InterPro" id="IPR020061">
    <property type="entry name" value="Glu_tRNA_lig_a-bdl"/>
</dbReference>
<protein>
    <recommendedName>
        <fullName evidence="8">Glutamate--tRNA ligase</fullName>
        <ecNumber evidence="8">6.1.1.17</ecNumber>
    </recommendedName>
    <alternativeName>
        <fullName evidence="8">Glutamyl-tRNA synthetase</fullName>
        <shortName evidence="8">GluRS</shortName>
    </alternativeName>
</protein>
<dbReference type="PRINTS" id="PR00987">
    <property type="entry name" value="TRNASYNTHGLU"/>
</dbReference>
<dbReference type="InterPro" id="IPR020751">
    <property type="entry name" value="aa-tRNA-synth_I_codon-bd_sub2"/>
</dbReference>
<dbReference type="InterPro" id="IPR020058">
    <property type="entry name" value="Glu/Gln-tRNA-synth_Ib_cat-dom"/>
</dbReference>
<dbReference type="Gene3D" id="3.40.50.620">
    <property type="entry name" value="HUPs"/>
    <property type="match status" value="1"/>
</dbReference>
<evidence type="ECO:0000259" key="10">
    <source>
        <dbReference type="Pfam" id="PF19269"/>
    </source>
</evidence>
<keyword evidence="12" id="KW-1185">Reference proteome</keyword>
<evidence type="ECO:0000313" key="11">
    <source>
        <dbReference type="EMBL" id="MBO0933417.1"/>
    </source>
</evidence>
<dbReference type="GO" id="GO:0004818">
    <property type="term" value="F:glutamate-tRNA ligase activity"/>
    <property type="evidence" value="ECO:0007669"/>
    <property type="project" value="UniProtKB-UniRule"/>
</dbReference>
<comment type="subunit">
    <text evidence="8">Monomer.</text>
</comment>
<dbReference type="PANTHER" id="PTHR43311">
    <property type="entry name" value="GLUTAMATE--TRNA LIGASE"/>
    <property type="match status" value="1"/>
</dbReference>
<keyword evidence="5 8" id="KW-0067">ATP-binding</keyword>
<dbReference type="SUPFAM" id="SSF52374">
    <property type="entry name" value="Nucleotidylyl transferase"/>
    <property type="match status" value="1"/>
</dbReference>
<keyword evidence="6 8" id="KW-0648">Protein biosynthesis</keyword>
<evidence type="ECO:0000256" key="5">
    <source>
        <dbReference type="ARBA" id="ARBA00022840"/>
    </source>
</evidence>
<dbReference type="InterPro" id="IPR049940">
    <property type="entry name" value="GluQ/Sye"/>
</dbReference>
<feature type="domain" description="Aminoacyl-tRNA synthetase class I anticodon-binding" evidence="10">
    <location>
        <begin position="386"/>
        <end position="511"/>
    </location>
</feature>
<evidence type="ECO:0000256" key="6">
    <source>
        <dbReference type="ARBA" id="ARBA00022917"/>
    </source>
</evidence>
<evidence type="ECO:0000256" key="3">
    <source>
        <dbReference type="ARBA" id="ARBA00022598"/>
    </source>
</evidence>
<dbReference type="GO" id="GO:0008270">
    <property type="term" value="F:zinc ion binding"/>
    <property type="evidence" value="ECO:0007669"/>
    <property type="project" value="InterPro"/>
</dbReference>
<proteinExistence type="inferred from homology"/>
<dbReference type="EC" id="6.1.1.17" evidence="8"/>
<dbReference type="Gene3D" id="3.90.800.10">
    <property type="entry name" value="Glutamyl-tRNA Synthetase, Domain 3"/>
    <property type="match status" value="1"/>
</dbReference>
<feature type="binding site" evidence="8">
    <location>
        <position position="272"/>
    </location>
    <ligand>
        <name>ATP</name>
        <dbReference type="ChEBI" id="CHEBI:30616"/>
    </ligand>
</feature>
<dbReference type="CDD" id="cd00808">
    <property type="entry name" value="GluRS_core"/>
    <property type="match status" value="1"/>
</dbReference>
<dbReference type="PROSITE" id="PS00178">
    <property type="entry name" value="AA_TRNA_LIGASE_I"/>
    <property type="match status" value="1"/>
</dbReference>
<dbReference type="GO" id="GO:0006424">
    <property type="term" value="P:glutamyl-tRNA aminoacylation"/>
    <property type="evidence" value="ECO:0007669"/>
    <property type="project" value="UniProtKB-UniRule"/>
</dbReference>
<comment type="catalytic activity">
    <reaction evidence="8">
        <text>tRNA(Glu) + L-glutamate + ATP = L-glutamyl-tRNA(Glu) + AMP + diphosphate</text>
        <dbReference type="Rhea" id="RHEA:23540"/>
        <dbReference type="Rhea" id="RHEA-COMP:9663"/>
        <dbReference type="Rhea" id="RHEA-COMP:9680"/>
        <dbReference type="ChEBI" id="CHEBI:29985"/>
        <dbReference type="ChEBI" id="CHEBI:30616"/>
        <dbReference type="ChEBI" id="CHEBI:33019"/>
        <dbReference type="ChEBI" id="CHEBI:78442"/>
        <dbReference type="ChEBI" id="CHEBI:78520"/>
        <dbReference type="ChEBI" id="CHEBI:456215"/>
        <dbReference type="EC" id="6.1.1.17"/>
    </reaction>
</comment>
<dbReference type="GO" id="GO:0000049">
    <property type="term" value="F:tRNA binding"/>
    <property type="evidence" value="ECO:0007669"/>
    <property type="project" value="InterPro"/>
</dbReference>
<evidence type="ECO:0000256" key="1">
    <source>
        <dbReference type="ARBA" id="ARBA00007894"/>
    </source>
</evidence>
<comment type="caution">
    <text evidence="11">The sequence shown here is derived from an EMBL/GenBank/DDBJ whole genome shotgun (WGS) entry which is preliminary data.</text>
</comment>
<dbReference type="GO" id="GO:0005829">
    <property type="term" value="C:cytosol"/>
    <property type="evidence" value="ECO:0007669"/>
    <property type="project" value="TreeGrafter"/>
</dbReference>
<accession>A0A939G6P8</accession>
<dbReference type="PANTHER" id="PTHR43311:SF2">
    <property type="entry name" value="GLUTAMATE--TRNA LIGASE, MITOCHONDRIAL-RELATED"/>
    <property type="match status" value="1"/>
</dbReference>
<dbReference type="InterPro" id="IPR014729">
    <property type="entry name" value="Rossmann-like_a/b/a_fold"/>
</dbReference>
<dbReference type="InterPro" id="IPR004527">
    <property type="entry name" value="Glu-tRNA-ligase_bac/mito"/>
</dbReference>
<keyword evidence="4 8" id="KW-0547">Nucleotide-binding</keyword>
<feature type="short sequence motif" description="'KMSKS' region" evidence="8">
    <location>
        <begin position="269"/>
        <end position="273"/>
    </location>
</feature>
<dbReference type="InterPro" id="IPR001412">
    <property type="entry name" value="aa-tRNA-synth_I_CS"/>
</dbReference>
<sequence>MPDLVRDVRVRFAPSPTGPLHIGGVRTALYNYLFARKTGGKMLLRIEDTDQNRFVPGAESYIIEALNWVGIQIDEGQTANGPLGPDAPYRQSERREIYQREALRLVEEGKAYYAFDTADELDAMRKRLEEANAPAAQYNAITRLQMRNALTMPAADVKARIEGGEPHVIRLKTPRKEEVRLNDIVRGWVNVHSSAIDDKVLLKSDGLPTYHLANVVDDHLMNISHVIRGEEWLPSAPLHVLLYRYLGWEATMPQFAHLPLLLKPEGNGKLSKRDADLGGFPIFPLQWTDPFSGTVARGFREDGYLPEALVNFLSLLGWNPGTEQELFGMDELIEAFDLEKIHKGGARFDIEKADWFNQQYLRQRPDAELAPAVQTQATAAGLDCPPEKAEAVVRLLKERVSFARDIFPEAHTIFYAPNTYDEAIRAAKWNDDARKAVTVFRDALLTYDGPFEADAIKHLLADTLTAAGIKQGKIMQAMRLALTGSGVGPDLMLSMQIMGKEGVVARLENALAKL</sequence>
<dbReference type="FunFam" id="3.40.50.620:FF:000127">
    <property type="entry name" value="Glutamate--tRNA ligase"/>
    <property type="match status" value="1"/>
</dbReference>
<comment type="similarity">
    <text evidence="1 8">Belongs to the class-I aminoacyl-tRNA synthetase family. Glutamate--tRNA ligase type 1 subfamily.</text>
</comment>
<dbReference type="InterPro" id="IPR008925">
    <property type="entry name" value="aa_tRNA-synth_I_cd-bd_sf"/>
</dbReference>
<organism evidence="11 12">
    <name type="scientific">Fibrella aquatilis</name>
    <dbReference type="NCBI Taxonomy" id="2817059"/>
    <lineage>
        <taxon>Bacteria</taxon>
        <taxon>Pseudomonadati</taxon>
        <taxon>Bacteroidota</taxon>
        <taxon>Cytophagia</taxon>
        <taxon>Cytophagales</taxon>
        <taxon>Spirosomataceae</taxon>
        <taxon>Fibrella</taxon>
    </lineage>
</organism>
<gene>
    <name evidence="8" type="primary">gltX</name>
    <name evidence="11" type="ORF">J2I48_20570</name>
</gene>
<dbReference type="GO" id="GO:0005524">
    <property type="term" value="F:ATP binding"/>
    <property type="evidence" value="ECO:0007669"/>
    <property type="project" value="UniProtKB-UniRule"/>
</dbReference>
<dbReference type="Pfam" id="PF00749">
    <property type="entry name" value="tRNA-synt_1c"/>
    <property type="match status" value="1"/>
</dbReference>
<dbReference type="InterPro" id="IPR045462">
    <property type="entry name" value="aa-tRNA-synth_I_cd-bd"/>
</dbReference>
<evidence type="ECO:0000313" key="12">
    <source>
        <dbReference type="Proteomes" id="UP000664795"/>
    </source>
</evidence>
<feature type="short sequence motif" description="'HIGH' region" evidence="8">
    <location>
        <begin position="14"/>
        <end position="24"/>
    </location>
</feature>
<keyword evidence="7 8" id="KW-0030">Aminoacyl-tRNA synthetase</keyword>
<comment type="subcellular location">
    <subcellularLocation>
        <location evidence="8">Cytoplasm</location>
    </subcellularLocation>
</comment>
<evidence type="ECO:0000256" key="7">
    <source>
        <dbReference type="ARBA" id="ARBA00023146"/>
    </source>
</evidence>
<comment type="caution">
    <text evidence="8">Lacks conserved residue(s) required for the propagation of feature annotation.</text>
</comment>
<evidence type="ECO:0000259" key="9">
    <source>
        <dbReference type="Pfam" id="PF00749"/>
    </source>
</evidence>
<comment type="function">
    <text evidence="8">Catalyzes the attachment of glutamate to tRNA(Glu) in a two-step reaction: glutamate is first activated by ATP to form Glu-AMP and then transferred to the acceptor end of tRNA(Glu).</text>
</comment>
<dbReference type="Pfam" id="PF19269">
    <property type="entry name" value="Anticodon_2"/>
    <property type="match status" value="1"/>
</dbReference>
<dbReference type="NCBIfam" id="TIGR00464">
    <property type="entry name" value="gltX_bact"/>
    <property type="match status" value="1"/>
</dbReference>
<name>A0A939G6P8_9BACT</name>
<dbReference type="Gene3D" id="1.10.1160.10">
    <property type="entry name" value="Glutamyl-trna Synthetase, Domain 2"/>
    <property type="match status" value="1"/>
</dbReference>
<evidence type="ECO:0000256" key="8">
    <source>
        <dbReference type="HAMAP-Rule" id="MF_00022"/>
    </source>
</evidence>
<dbReference type="Gene3D" id="1.10.10.350">
    <property type="match status" value="1"/>
</dbReference>
<keyword evidence="2 8" id="KW-0963">Cytoplasm</keyword>
<evidence type="ECO:0000256" key="4">
    <source>
        <dbReference type="ARBA" id="ARBA00022741"/>
    </source>
</evidence>
<feature type="domain" description="Glutamyl/glutaminyl-tRNA synthetase class Ib catalytic" evidence="9">
    <location>
        <begin position="8"/>
        <end position="355"/>
    </location>
</feature>
<dbReference type="EMBL" id="JAFMYU010000019">
    <property type="protein sequence ID" value="MBO0933417.1"/>
    <property type="molecule type" value="Genomic_DNA"/>
</dbReference>
<dbReference type="InterPro" id="IPR000924">
    <property type="entry name" value="Glu/Gln-tRNA-synth"/>
</dbReference>
<reference evidence="11 12" key="1">
    <citation type="submission" date="2021-03" db="EMBL/GenBank/DDBJ databases">
        <title>Fibrella sp. HMF5036 genome sequencing and assembly.</title>
        <authorList>
            <person name="Kang H."/>
            <person name="Kim H."/>
            <person name="Bae S."/>
            <person name="Joh K."/>
        </authorList>
    </citation>
    <scope>NUCLEOTIDE SEQUENCE [LARGE SCALE GENOMIC DNA]</scope>
    <source>
        <strain evidence="11 12">HMF5036</strain>
    </source>
</reference>
<dbReference type="HAMAP" id="MF_00022">
    <property type="entry name" value="Glu_tRNA_synth_type1"/>
    <property type="match status" value="1"/>
</dbReference>
<keyword evidence="3 8" id="KW-0436">Ligase</keyword>
<evidence type="ECO:0000256" key="2">
    <source>
        <dbReference type="ARBA" id="ARBA00022490"/>
    </source>
</evidence>
<dbReference type="AlphaFoldDB" id="A0A939G6P8"/>
<dbReference type="RefSeq" id="WP_207337383.1">
    <property type="nucleotide sequence ID" value="NZ_JAFMYU010000019.1"/>
</dbReference>
<dbReference type="InterPro" id="IPR033910">
    <property type="entry name" value="GluRS_core"/>
</dbReference>
<dbReference type="SUPFAM" id="SSF48163">
    <property type="entry name" value="An anticodon-binding domain of class I aminoacyl-tRNA synthetases"/>
    <property type="match status" value="1"/>
</dbReference>
<dbReference type="Proteomes" id="UP000664795">
    <property type="component" value="Unassembled WGS sequence"/>
</dbReference>